<sequence>MSRATGASGSLLGAGAVISCPHGGRASTTTTATSAVLMDGVPVATAGHGYVVTGCPHTVDGVPVPCVSVRWTADGGTGGMDGTGGSGVTVDGAAVLLDTSAAQCFTAAFVPQGPPVVQAAPRKVTVR</sequence>
<proteinExistence type="predicted"/>
<dbReference type="OrthoDB" id="675629at2"/>
<keyword evidence="2" id="KW-1185">Reference proteome</keyword>
<reference evidence="1 2" key="1">
    <citation type="journal article" date="2014" name="Int. J. Syst. Evol. Microbiol.">
        <title>Complete genome sequence of Corynebacterium casei LMG S-19264T (=DSM 44701T), isolated from a smear-ripened cheese.</title>
        <authorList>
            <consortium name="US DOE Joint Genome Institute (JGI-PGF)"/>
            <person name="Walter F."/>
            <person name="Albersmeier A."/>
            <person name="Kalinowski J."/>
            <person name="Ruckert C."/>
        </authorList>
    </citation>
    <scope>NUCLEOTIDE SEQUENCE [LARGE SCALE GENOMIC DNA]</scope>
    <source>
        <strain evidence="1 2">JCM 4677</strain>
    </source>
</reference>
<gene>
    <name evidence="1" type="ORF">GCM10017557_66150</name>
</gene>
<dbReference type="RefSeq" id="WP_055510019.1">
    <property type="nucleotide sequence ID" value="NZ_AP023440.1"/>
</dbReference>
<accession>A0A7G1PD93</accession>
<protein>
    <submittedName>
        <fullName evidence="1">Uncharacterized protein</fullName>
    </submittedName>
</protein>
<dbReference type="Proteomes" id="UP000516444">
    <property type="component" value="Chromosome"/>
</dbReference>
<dbReference type="AlphaFoldDB" id="A0A7G1PD93"/>
<name>A0A7G1PD93_9ACTN</name>
<organism evidence="1 2">
    <name type="scientific">Streptomyces aurantiacus</name>
    <dbReference type="NCBI Taxonomy" id="47760"/>
    <lineage>
        <taxon>Bacteria</taxon>
        <taxon>Bacillati</taxon>
        <taxon>Actinomycetota</taxon>
        <taxon>Actinomycetes</taxon>
        <taxon>Kitasatosporales</taxon>
        <taxon>Streptomycetaceae</taxon>
        <taxon>Streptomyces</taxon>
        <taxon>Streptomyces aurantiacus group</taxon>
    </lineage>
</organism>
<dbReference type="PROSITE" id="PS51257">
    <property type="entry name" value="PROKAR_LIPOPROTEIN"/>
    <property type="match status" value="1"/>
</dbReference>
<evidence type="ECO:0000313" key="1">
    <source>
        <dbReference type="EMBL" id="BCL31756.1"/>
    </source>
</evidence>
<dbReference type="KEGG" id="sgm:GCM10017557_66150"/>
<dbReference type="EMBL" id="AP023440">
    <property type="protein sequence ID" value="BCL31756.1"/>
    <property type="molecule type" value="Genomic_DNA"/>
</dbReference>
<evidence type="ECO:0000313" key="2">
    <source>
        <dbReference type="Proteomes" id="UP000516444"/>
    </source>
</evidence>